<dbReference type="EMBL" id="JAESVA010000001">
    <property type="protein sequence ID" value="MCB8878788.1"/>
    <property type="molecule type" value="Genomic_DNA"/>
</dbReference>
<comment type="caution">
    <text evidence="2">The sequence shown here is derived from an EMBL/GenBank/DDBJ whole genome shotgun (WGS) entry which is preliminary data.</text>
</comment>
<name>A0A963YX68_9PROT</name>
<proteinExistence type="predicted"/>
<dbReference type="Proteomes" id="UP000721844">
    <property type="component" value="Unassembled WGS sequence"/>
</dbReference>
<organism evidence="2 3">
    <name type="scientific">Acidisoma cellulosilyticum</name>
    <dbReference type="NCBI Taxonomy" id="2802395"/>
    <lineage>
        <taxon>Bacteria</taxon>
        <taxon>Pseudomonadati</taxon>
        <taxon>Pseudomonadota</taxon>
        <taxon>Alphaproteobacteria</taxon>
        <taxon>Acetobacterales</taxon>
        <taxon>Acidocellaceae</taxon>
        <taxon>Acidisoma</taxon>
    </lineage>
</organism>
<keyword evidence="1" id="KW-0812">Transmembrane</keyword>
<evidence type="ECO:0000313" key="3">
    <source>
        <dbReference type="Proteomes" id="UP000721844"/>
    </source>
</evidence>
<protein>
    <submittedName>
        <fullName evidence="2">Uncharacterized protein</fullName>
    </submittedName>
</protein>
<dbReference type="RefSeq" id="WP_227304848.1">
    <property type="nucleotide sequence ID" value="NZ_JAESVA010000001.1"/>
</dbReference>
<dbReference type="AlphaFoldDB" id="A0A963YX68"/>
<feature type="transmembrane region" description="Helical" evidence="1">
    <location>
        <begin position="7"/>
        <end position="24"/>
    </location>
</feature>
<accession>A0A963YX68</accession>
<sequence>MALAKKALLLVWTLAICALFGFIVKRRLGYEPTLDPLPVWALSAFFFLFVLWSVPVLVFSVVWGFLKALHEHLNR</sequence>
<gene>
    <name evidence="2" type="ORF">ACELLULO517_00970</name>
</gene>
<feature type="transmembrane region" description="Helical" evidence="1">
    <location>
        <begin position="44"/>
        <end position="66"/>
    </location>
</feature>
<evidence type="ECO:0000313" key="2">
    <source>
        <dbReference type="EMBL" id="MCB8878788.1"/>
    </source>
</evidence>
<evidence type="ECO:0000256" key="1">
    <source>
        <dbReference type="SAM" id="Phobius"/>
    </source>
</evidence>
<keyword evidence="3" id="KW-1185">Reference proteome</keyword>
<keyword evidence="1" id="KW-0472">Membrane</keyword>
<keyword evidence="1" id="KW-1133">Transmembrane helix</keyword>
<reference evidence="2 3" key="1">
    <citation type="journal article" date="2021" name="Microorganisms">
        <title>Acidisoma silvae sp. nov. and Acidisomacellulosilytica sp. nov., Two Acidophilic Bacteria Isolated from Decaying Wood, Hydrolyzing Cellulose and Producing Poly-3-hydroxybutyrate.</title>
        <authorList>
            <person name="Mieszkin S."/>
            <person name="Pouder E."/>
            <person name="Uroz S."/>
            <person name="Simon-Colin C."/>
            <person name="Alain K."/>
        </authorList>
    </citation>
    <scope>NUCLEOTIDE SEQUENCE [LARGE SCALE GENOMIC DNA]</scope>
    <source>
        <strain evidence="2 3">HW T5.17</strain>
    </source>
</reference>